<dbReference type="InterPro" id="IPR003388">
    <property type="entry name" value="Reticulon"/>
</dbReference>
<accession>A0A8J5KQD5</accession>
<organism evidence="9 10">
    <name type="scientific">Zingiber officinale</name>
    <name type="common">Ginger</name>
    <name type="synonym">Amomum zingiber</name>
    <dbReference type="NCBI Taxonomy" id="94328"/>
    <lineage>
        <taxon>Eukaryota</taxon>
        <taxon>Viridiplantae</taxon>
        <taxon>Streptophyta</taxon>
        <taxon>Embryophyta</taxon>
        <taxon>Tracheophyta</taxon>
        <taxon>Spermatophyta</taxon>
        <taxon>Magnoliopsida</taxon>
        <taxon>Liliopsida</taxon>
        <taxon>Zingiberales</taxon>
        <taxon>Zingiberaceae</taxon>
        <taxon>Zingiber</taxon>
    </lineage>
</organism>
<feature type="domain" description="Reticulon" evidence="8">
    <location>
        <begin position="136"/>
        <end position="322"/>
    </location>
</feature>
<evidence type="ECO:0000256" key="7">
    <source>
        <dbReference type="SAM" id="MobiDB-lite"/>
    </source>
</evidence>
<proteinExistence type="predicted"/>
<dbReference type="Pfam" id="PF02453">
    <property type="entry name" value="Reticulon"/>
    <property type="match status" value="1"/>
</dbReference>
<dbReference type="PROSITE" id="PS50845">
    <property type="entry name" value="RETICULON"/>
    <property type="match status" value="1"/>
</dbReference>
<name>A0A8J5KQD5_ZINOF</name>
<feature type="compositionally biased region" description="Polar residues" evidence="7">
    <location>
        <begin position="24"/>
        <end position="43"/>
    </location>
</feature>
<keyword evidence="10" id="KW-1185">Reference proteome</keyword>
<evidence type="ECO:0000256" key="3">
    <source>
        <dbReference type="ARBA" id="ARBA00022824"/>
    </source>
</evidence>
<dbReference type="PANTHER" id="PTHR10994:SF190">
    <property type="entry name" value="RETICULON-LIKE PROTEIN"/>
    <property type="match status" value="1"/>
</dbReference>
<evidence type="ECO:0000313" key="9">
    <source>
        <dbReference type="EMBL" id="KAG6489064.1"/>
    </source>
</evidence>
<keyword evidence="3 6" id="KW-0256">Endoplasmic reticulum</keyword>
<evidence type="ECO:0000256" key="6">
    <source>
        <dbReference type="RuleBase" id="RU363132"/>
    </source>
</evidence>
<dbReference type="AlphaFoldDB" id="A0A8J5KQD5"/>
<dbReference type="InterPro" id="IPR045064">
    <property type="entry name" value="Reticulon-like"/>
</dbReference>
<keyword evidence="2 6" id="KW-0812">Transmembrane</keyword>
<dbReference type="Proteomes" id="UP000734854">
    <property type="component" value="Unassembled WGS sequence"/>
</dbReference>
<evidence type="ECO:0000256" key="1">
    <source>
        <dbReference type="ARBA" id="ARBA00004477"/>
    </source>
</evidence>
<dbReference type="GO" id="GO:0009617">
    <property type="term" value="P:response to bacterium"/>
    <property type="evidence" value="ECO:0007669"/>
    <property type="project" value="InterPro"/>
</dbReference>
<dbReference type="EMBL" id="JACMSC010000014">
    <property type="protein sequence ID" value="KAG6489064.1"/>
    <property type="molecule type" value="Genomic_DNA"/>
</dbReference>
<evidence type="ECO:0000256" key="5">
    <source>
        <dbReference type="ARBA" id="ARBA00023136"/>
    </source>
</evidence>
<evidence type="ECO:0000313" key="10">
    <source>
        <dbReference type="Proteomes" id="UP000734854"/>
    </source>
</evidence>
<comment type="caution">
    <text evidence="9">The sequence shown here is derived from an EMBL/GenBank/DDBJ whole genome shotgun (WGS) entry which is preliminary data.</text>
</comment>
<evidence type="ECO:0000256" key="2">
    <source>
        <dbReference type="ARBA" id="ARBA00022692"/>
    </source>
</evidence>
<dbReference type="GO" id="GO:0005789">
    <property type="term" value="C:endoplasmic reticulum membrane"/>
    <property type="evidence" value="ECO:0007669"/>
    <property type="project" value="UniProtKB-SubCell"/>
</dbReference>
<keyword evidence="5 6" id="KW-0472">Membrane</keyword>
<gene>
    <name evidence="9" type="ORF">ZIOFF_050322</name>
</gene>
<feature type="transmembrane region" description="Helical" evidence="6">
    <location>
        <begin position="241"/>
        <end position="268"/>
    </location>
</feature>
<feature type="region of interest" description="Disordered" evidence="7">
    <location>
        <begin position="21"/>
        <end position="45"/>
    </location>
</feature>
<protein>
    <recommendedName>
        <fullName evidence="6">Reticulon-like protein</fullName>
    </recommendedName>
</protein>
<evidence type="ECO:0000256" key="4">
    <source>
        <dbReference type="ARBA" id="ARBA00022989"/>
    </source>
</evidence>
<keyword evidence="4 6" id="KW-1133">Transmembrane helix</keyword>
<sequence>MFSFPLKQMFPSSRRHLSTLAYKRSSSSASQGIPRSTTFSRSLPPQALATPFPALFQNPSFLPKERGLEDTSSAMAENKESVFDQIKEKFHGADDSSSSDDEKSKVVAAAEAAKAKIFRLFGREKPVHQILGGGKPADIFLWKDKKASAAVLGGATAIWILFELMEYHLLTLVCHLLILSLALIFLWANATHLITKSTPHIPEVSIPEKLVVDIALSLRYEINCGLAALREIASGRDLKKFLAVIAGLWVLSIIGNCTNLVTLLYIVFVTLHSVPFLYNKYEDEVDTFAEKVTIEFKKQYAVVHAKYLSKIPRGPLKDKKFQ</sequence>
<feature type="transmembrane region" description="Helical" evidence="6">
    <location>
        <begin position="168"/>
        <end position="188"/>
    </location>
</feature>
<comment type="subcellular location">
    <subcellularLocation>
        <location evidence="1 6">Endoplasmic reticulum membrane</location>
        <topology evidence="1 6">Multi-pass membrane protein</topology>
    </subcellularLocation>
</comment>
<evidence type="ECO:0000259" key="8">
    <source>
        <dbReference type="PROSITE" id="PS50845"/>
    </source>
</evidence>
<dbReference type="PANTHER" id="PTHR10994">
    <property type="entry name" value="RETICULON"/>
    <property type="match status" value="1"/>
</dbReference>
<reference evidence="9 10" key="1">
    <citation type="submission" date="2020-08" db="EMBL/GenBank/DDBJ databases">
        <title>Plant Genome Project.</title>
        <authorList>
            <person name="Zhang R.-G."/>
        </authorList>
    </citation>
    <scope>NUCLEOTIDE SEQUENCE [LARGE SCALE GENOMIC DNA]</scope>
    <source>
        <tissue evidence="9">Rhizome</tissue>
    </source>
</reference>